<dbReference type="InterPro" id="IPR003593">
    <property type="entry name" value="AAA+_ATPase"/>
</dbReference>
<evidence type="ECO:0000313" key="11">
    <source>
        <dbReference type="EMBL" id="UTO55631.1"/>
    </source>
</evidence>
<feature type="region of interest" description="Small ATPAse domain (RuvB-S)" evidence="9">
    <location>
        <begin position="178"/>
        <end position="248"/>
    </location>
</feature>
<evidence type="ECO:0000259" key="10">
    <source>
        <dbReference type="SMART" id="SM00382"/>
    </source>
</evidence>
<feature type="binding site" evidence="9">
    <location>
        <position position="62"/>
    </location>
    <ligand>
        <name>ATP</name>
        <dbReference type="ChEBI" id="CHEBI:30616"/>
    </ligand>
</feature>
<feature type="binding site" evidence="9">
    <location>
        <position position="214"/>
    </location>
    <ligand>
        <name>ATP</name>
        <dbReference type="ChEBI" id="CHEBI:30616"/>
    </ligand>
</feature>
<feature type="binding site" evidence="9">
    <location>
        <position position="63"/>
    </location>
    <ligand>
        <name>ATP</name>
        <dbReference type="ChEBI" id="CHEBI:30616"/>
    </ligand>
</feature>
<keyword evidence="4 9" id="KW-0378">Hydrolase</keyword>
<dbReference type="PANTHER" id="PTHR42848:SF1">
    <property type="entry name" value="HOLLIDAY JUNCTION BRANCH MIGRATION COMPLEX SUBUNIT RUVB"/>
    <property type="match status" value="1"/>
</dbReference>
<dbReference type="GO" id="GO:0000400">
    <property type="term" value="F:four-way junction DNA binding"/>
    <property type="evidence" value="ECO:0007669"/>
    <property type="project" value="UniProtKB-UniRule"/>
</dbReference>
<comment type="catalytic activity">
    <reaction evidence="9">
        <text>ATP + H2O = ADP + phosphate + H(+)</text>
        <dbReference type="Rhea" id="RHEA:13065"/>
        <dbReference type="ChEBI" id="CHEBI:15377"/>
        <dbReference type="ChEBI" id="CHEBI:15378"/>
        <dbReference type="ChEBI" id="CHEBI:30616"/>
        <dbReference type="ChEBI" id="CHEBI:43474"/>
        <dbReference type="ChEBI" id="CHEBI:456216"/>
    </reaction>
</comment>
<feature type="binding site" evidence="9">
    <location>
        <position position="58"/>
    </location>
    <ligand>
        <name>ATP</name>
        <dbReference type="ChEBI" id="CHEBI:30616"/>
    </ligand>
</feature>
<keyword evidence="2 9" id="KW-0547">Nucleotide-binding</keyword>
<evidence type="ECO:0000256" key="1">
    <source>
        <dbReference type="ARBA" id="ARBA00022490"/>
    </source>
</evidence>
<name>A0A9Q9BVA5_9RICK</name>
<proteinExistence type="inferred from homology"/>
<dbReference type="GO" id="GO:0006310">
    <property type="term" value="P:DNA recombination"/>
    <property type="evidence" value="ECO:0007669"/>
    <property type="project" value="UniProtKB-UniRule"/>
</dbReference>
<feature type="region of interest" description="Head domain (RuvB-H)" evidence="9">
    <location>
        <begin position="251"/>
        <end position="325"/>
    </location>
</feature>
<evidence type="ECO:0000256" key="4">
    <source>
        <dbReference type="ARBA" id="ARBA00022801"/>
    </source>
</evidence>
<evidence type="ECO:0000256" key="7">
    <source>
        <dbReference type="ARBA" id="ARBA00023172"/>
    </source>
</evidence>
<comment type="similarity">
    <text evidence="9">Belongs to the RuvB family.</text>
</comment>
<protein>
    <recommendedName>
        <fullName evidence="9">Holliday junction branch migration complex subunit RuvB</fullName>
        <ecNumber evidence="9">3.6.4.-</ecNumber>
    </recommendedName>
</protein>
<dbReference type="SMART" id="SM00382">
    <property type="entry name" value="AAA"/>
    <property type="match status" value="1"/>
</dbReference>
<dbReference type="EC" id="3.6.4.-" evidence="9"/>
<dbReference type="InterPro" id="IPR004605">
    <property type="entry name" value="DNA_helicase_Holl-junc_RuvB"/>
</dbReference>
<keyword evidence="6 9" id="KW-0238">DNA-binding</keyword>
<dbReference type="GO" id="GO:0016787">
    <property type="term" value="F:hydrolase activity"/>
    <property type="evidence" value="ECO:0007669"/>
    <property type="project" value="UniProtKB-KW"/>
</dbReference>
<evidence type="ECO:0000256" key="3">
    <source>
        <dbReference type="ARBA" id="ARBA00022763"/>
    </source>
</evidence>
<organism evidence="11 13">
    <name type="scientific">Neoehrlichia mikurensis</name>
    <dbReference type="NCBI Taxonomy" id="89586"/>
    <lineage>
        <taxon>Bacteria</taxon>
        <taxon>Pseudomonadati</taxon>
        <taxon>Pseudomonadota</taxon>
        <taxon>Alphaproteobacteria</taxon>
        <taxon>Rickettsiales</taxon>
        <taxon>Anaplasmataceae</taxon>
        <taxon>Candidatus Neoehrlichia</taxon>
    </lineage>
</organism>
<dbReference type="GO" id="GO:0005737">
    <property type="term" value="C:cytoplasm"/>
    <property type="evidence" value="ECO:0007669"/>
    <property type="project" value="UniProtKB-SubCell"/>
</dbReference>
<dbReference type="Pfam" id="PF05491">
    <property type="entry name" value="WHD_RuvB"/>
    <property type="match status" value="1"/>
</dbReference>
<dbReference type="NCBIfam" id="TIGR00635">
    <property type="entry name" value="ruvB"/>
    <property type="match status" value="1"/>
</dbReference>
<dbReference type="CDD" id="cd00009">
    <property type="entry name" value="AAA"/>
    <property type="match status" value="1"/>
</dbReference>
<feature type="binding site" evidence="9">
    <location>
        <position position="309"/>
    </location>
    <ligand>
        <name>DNA</name>
        <dbReference type="ChEBI" id="CHEBI:16991"/>
    </ligand>
</feature>
<dbReference type="GO" id="GO:0005524">
    <property type="term" value="F:ATP binding"/>
    <property type="evidence" value="ECO:0007669"/>
    <property type="project" value="UniProtKB-UniRule"/>
</dbReference>
<keyword evidence="3 9" id="KW-0227">DNA damage</keyword>
<dbReference type="PANTHER" id="PTHR42848">
    <property type="match status" value="1"/>
</dbReference>
<keyword evidence="5 9" id="KW-0067">ATP-binding</keyword>
<evidence type="ECO:0000256" key="8">
    <source>
        <dbReference type="ARBA" id="ARBA00023204"/>
    </source>
</evidence>
<dbReference type="GO" id="GO:0048476">
    <property type="term" value="C:Holliday junction resolvase complex"/>
    <property type="evidence" value="ECO:0007669"/>
    <property type="project" value="UniProtKB-UniRule"/>
</dbReference>
<dbReference type="NCBIfam" id="NF000868">
    <property type="entry name" value="PRK00080.1"/>
    <property type="match status" value="1"/>
</dbReference>
<keyword evidence="8 9" id="KW-0234">DNA repair</keyword>
<feature type="binding site" evidence="9">
    <location>
        <position position="61"/>
    </location>
    <ligand>
        <name>ATP</name>
        <dbReference type="ChEBI" id="CHEBI:30616"/>
    </ligand>
</feature>
<feature type="binding site" evidence="9">
    <location>
        <position position="62"/>
    </location>
    <ligand>
        <name>Mg(2+)</name>
        <dbReference type="ChEBI" id="CHEBI:18420"/>
    </ligand>
</feature>
<feature type="binding site" evidence="9">
    <location>
        <position position="16"/>
    </location>
    <ligand>
        <name>ATP</name>
        <dbReference type="ChEBI" id="CHEBI:30616"/>
    </ligand>
</feature>
<feature type="binding site" evidence="9">
    <location>
        <begin position="124"/>
        <end position="126"/>
    </location>
    <ligand>
        <name>ATP</name>
        <dbReference type="ChEBI" id="CHEBI:30616"/>
    </ligand>
</feature>
<comment type="caution">
    <text evidence="9">Lacks conserved residue(s) required for the propagation of feature annotation.</text>
</comment>
<dbReference type="Pfam" id="PF17864">
    <property type="entry name" value="AAA_lid_4"/>
    <property type="match status" value="1"/>
</dbReference>
<evidence type="ECO:0000256" key="5">
    <source>
        <dbReference type="ARBA" id="ARBA00022840"/>
    </source>
</evidence>
<dbReference type="InterPro" id="IPR008824">
    <property type="entry name" value="RuvB-like_N"/>
</dbReference>
<keyword evidence="11" id="KW-0347">Helicase</keyword>
<feature type="domain" description="AAA+ ATPase" evidence="10">
    <location>
        <begin position="47"/>
        <end position="178"/>
    </location>
</feature>
<dbReference type="HAMAP" id="MF_00016">
    <property type="entry name" value="DNA_HJ_migration_RuvB"/>
    <property type="match status" value="1"/>
</dbReference>
<reference evidence="11" key="1">
    <citation type="journal article" date="2022" name="Microorganisms">
        <title>Assembly and Comparison of Ca. Neoehrlichia mikurensis Genomes.</title>
        <authorList>
            <person name="Azagi T."/>
            <person name="Dirks R.P."/>
            <person name="Yebra-Pimentel E.S."/>
            <person name="Schaap P.J."/>
            <person name="Koehorst J.J."/>
            <person name="Esser H.J."/>
            <person name="Sprong H."/>
        </authorList>
    </citation>
    <scope>NUCLEOTIDE SEQUENCE</scope>
    <source>
        <strain evidence="12">18-2804</strain>
        <strain evidence="11">18-2837</strain>
    </source>
</reference>
<evidence type="ECO:0000256" key="6">
    <source>
        <dbReference type="ARBA" id="ARBA00023125"/>
    </source>
</evidence>
<dbReference type="InterPro" id="IPR041445">
    <property type="entry name" value="AAA_lid_4"/>
</dbReference>
<comment type="function">
    <text evidence="9">The RuvA-RuvB-RuvC complex processes Holliday junction (HJ) DNA during genetic recombination and DNA repair, while the RuvA-RuvB complex plays an important role in the rescue of blocked DNA replication forks via replication fork reversal (RFR). RuvA specifically binds to HJ cruciform DNA, conferring on it an open structure. The RuvB hexamer acts as an ATP-dependent pump, pulling dsDNA into and through the RuvAB complex. RuvB forms 2 homohexamers on either side of HJ DNA bound by 1 or 2 RuvA tetramers; 4 subunits per hexamer contact DNA at a time. Coordinated motions by a converter formed by DNA-disengaged RuvB subunits stimulates ATP hydrolysis and nucleotide exchange. Immobilization of the converter enables RuvB to convert the ATP-contained energy into a lever motion, pulling 2 nucleotides of DNA out of the RuvA tetramer per ATP hydrolyzed, thus driving DNA branch migration. The RuvB motors rotate together with the DNA substrate, which together with the progressing nucleotide cycle form the mechanistic basis for DNA recombination by continuous HJ branch migration. Branch migration allows RuvC to scan DNA until it finds its consensus sequence, where it cleaves and resolves cruciform DNA.</text>
</comment>
<dbReference type="Proteomes" id="UP001059822">
    <property type="component" value="Chromosome"/>
</dbReference>
<dbReference type="GO" id="GO:0006281">
    <property type="term" value="P:DNA repair"/>
    <property type="evidence" value="ECO:0007669"/>
    <property type="project" value="UniProtKB-UniRule"/>
</dbReference>
<evidence type="ECO:0000313" key="12">
    <source>
        <dbReference type="EMBL" id="UTO56552.1"/>
    </source>
</evidence>
<comment type="subcellular location">
    <subcellularLocation>
        <location evidence="9">Cytoplasm</location>
    </subcellularLocation>
</comment>
<accession>A0A9Q9BVA5</accession>
<keyword evidence="7 9" id="KW-0233">DNA recombination</keyword>
<feature type="binding site" evidence="9">
    <location>
        <position position="17"/>
    </location>
    <ligand>
        <name>ATP</name>
        <dbReference type="ChEBI" id="CHEBI:30616"/>
    </ligand>
</feature>
<dbReference type="GO" id="GO:0009378">
    <property type="term" value="F:four-way junction helicase activity"/>
    <property type="evidence" value="ECO:0007669"/>
    <property type="project" value="InterPro"/>
</dbReference>
<feature type="binding site" evidence="9">
    <location>
        <position position="167"/>
    </location>
    <ligand>
        <name>ATP</name>
        <dbReference type="ChEBI" id="CHEBI:30616"/>
    </ligand>
</feature>
<dbReference type="EMBL" id="CP089285">
    <property type="protein sequence ID" value="UTO56552.1"/>
    <property type="molecule type" value="Genomic_DNA"/>
</dbReference>
<feature type="binding site" evidence="9">
    <location>
        <position position="304"/>
    </location>
    <ligand>
        <name>DNA</name>
        <dbReference type="ChEBI" id="CHEBI:16991"/>
    </ligand>
</feature>
<keyword evidence="1 9" id="KW-0963">Cytoplasm</keyword>
<dbReference type="Proteomes" id="UP001059985">
    <property type="component" value="Chromosome"/>
</dbReference>
<evidence type="ECO:0000313" key="13">
    <source>
        <dbReference type="Proteomes" id="UP001059822"/>
    </source>
</evidence>
<dbReference type="Pfam" id="PF05496">
    <property type="entry name" value="RuvB_N"/>
    <property type="match status" value="1"/>
</dbReference>
<gene>
    <name evidence="9 11" type="primary">ruvB</name>
    <name evidence="12" type="ORF">LUA81_00890</name>
    <name evidence="11" type="ORF">LUA82_00890</name>
</gene>
<dbReference type="EMBL" id="CP089286">
    <property type="protein sequence ID" value="UTO55631.1"/>
    <property type="molecule type" value="Genomic_DNA"/>
</dbReference>
<feature type="binding site" evidence="9">
    <location>
        <position position="177"/>
    </location>
    <ligand>
        <name>ATP</name>
        <dbReference type="ChEBI" id="CHEBI:30616"/>
    </ligand>
</feature>
<evidence type="ECO:0000256" key="9">
    <source>
        <dbReference type="HAMAP-Rule" id="MF_00016"/>
    </source>
</evidence>
<comment type="domain">
    <text evidence="9">Has 3 domains, the large (RuvB-L) and small ATPase (RuvB-S) domains and the C-terminal head (RuvB-H) domain. The head domain binds DNA, while the ATPase domains jointly bind ATP, ADP or are empty depending on the state of the subunit in the translocation cycle. During a single DNA translocation step the structure of each domain remains the same, but their relative positions change.</text>
</comment>
<dbReference type="AlphaFoldDB" id="A0A9Q9BVA5"/>
<dbReference type="RefSeq" id="WP_218193838.1">
    <property type="nucleotide sequence ID" value="NZ_CP054597.1"/>
</dbReference>
<evidence type="ECO:0000313" key="14">
    <source>
        <dbReference type="Proteomes" id="UP001059985"/>
    </source>
</evidence>
<keyword evidence="14" id="KW-1185">Reference proteome</keyword>
<evidence type="ECO:0000256" key="2">
    <source>
        <dbReference type="ARBA" id="ARBA00022741"/>
    </source>
</evidence>
<comment type="subunit">
    <text evidence="9">Homohexamer. Forms an RuvA(8)-RuvB(12)-Holliday junction (HJ) complex. HJ DNA is sandwiched between 2 RuvA tetramers; dsDNA enters through RuvA and exits via RuvB. An RuvB hexamer assembles on each DNA strand where it exits the tetramer. Each RuvB hexamer is contacted by two RuvA subunits (via domain III) on 2 adjacent RuvB subunits; this complex drives branch migration. In the full resolvosome a probable DNA-RuvA(4)-RuvB(12)-RuvC(2) complex forms which resolves the HJ.</text>
</comment>
<sequence length="325" mass="36599">MLQSHESEEDKRNTSLRPNLLKEFIGQSEIVSNLKVFIDAAYARKEQMDHILLYGPPGLGKTTLAHITAKELKVNFRSTAGPLLNKAGDLAAILTNLQPKDVLFIDEIHRLNRNIEEILYPAMEDYCLDIVIGEGCGARTLKIDLPVFTLIGATTRFGLLSSPLRDRFGIPLHLEFYSIEELILVIIRAAKVINTNIDNDGAREIALRSRGTPRIALRLLRRLRDFLEVKGYNIIDRSFVNQILSKLGINNIGLDKLDISYLKFIFHSNGAVGLETIAAALSEDINNIEETIEPYLIKINFLQRTPRGRIITPQAIQYLTDNLLV</sequence>
<dbReference type="InterPro" id="IPR008823">
    <property type="entry name" value="RuvB_wg_C"/>
</dbReference>